<evidence type="ECO:0000256" key="2">
    <source>
        <dbReference type="ARBA" id="ARBA00022729"/>
    </source>
</evidence>
<dbReference type="Proteomes" id="UP001172155">
    <property type="component" value="Unassembled WGS sequence"/>
</dbReference>
<evidence type="ECO:0000256" key="3">
    <source>
        <dbReference type="ARBA" id="ARBA00023180"/>
    </source>
</evidence>
<accession>A0AA40F0P7</accession>
<feature type="transmembrane region" description="Helical" evidence="5">
    <location>
        <begin position="455"/>
        <end position="479"/>
    </location>
</feature>
<dbReference type="GO" id="GO:0005886">
    <property type="term" value="C:plasma membrane"/>
    <property type="evidence" value="ECO:0007669"/>
    <property type="project" value="TreeGrafter"/>
</dbReference>
<evidence type="ECO:0000256" key="5">
    <source>
        <dbReference type="SAM" id="Phobius"/>
    </source>
</evidence>
<dbReference type="GO" id="GO:0009986">
    <property type="term" value="C:cell surface"/>
    <property type="evidence" value="ECO:0007669"/>
    <property type="project" value="TreeGrafter"/>
</dbReference>
<name>A0AA40F0P7_9PEZI</name>
<keyword evidence="5" id="KW-0472">Membrane</keyword>
<keyword evidence="2 6" id="KW-0732">Signal</keyword>
<comment type="caution">
    <text evidence="7">The sequence shown here is derived from an EMBL/GenBank/DDBJ whole genome shotgun (WGS) entry which is preliminary data.</text>
</comment>
<protein>
    <submittedName>
        <fullName evidence="7">Uncharacterized protein</fullName>
    </submittedName>
</protein>
<evidence type="ECO:0000256" key="1">
    <source>
        <dbReference type="ARBA" id="ARBA00004196"/>
    </source>
</evidence>
<organism evidence="7 8">
    <name type="scientific">Schizothecium vesticola</name>
    <dbReference type="NCBI Taxonomy" id="314040"/>
    <lineage>
        <taxon>Eukaryota</taxon>
        <taxon>Fungi</taxon>
        <taxon>Dikarya</taxon>
        <taxon>Ascomycota</taxon>
        <taxon>Pezizomycotina</taxon>
        <taxon>Sordariomycetes</taxon>
        <taxon>Sordariomycetidae</taxon>
        <taxon>Sordariales</taxon>
        <taxon>Schizotheciaceae</taxon>
        <taxon>Schizothecium</taxon>
    </lineage>
</organism>
<reference evidence="7" key="1">
    <citation type="submission" date="2023-06" db="EMBL/GenBank/DDBJ databases">
        <title>Genome-scale phylogeny and comparative genomics of the fungal order Sordariales.</title>
        <authorList>
            <consortium name="Lawrence Berkeley National Laboratory"/>
            <person name="Hensen N."/>
            <person name="Bonometti L."/>
            <person name="Westerberg I."/>
            <person name="Brannstrom I.O."/>
            <person name="Guillou S."/>
            <person name="Cros-Aarteil S."/>
            <person name="Calhoun S."/>
            <person name="Haridas S."/>
            <person name="Kuo A."/>
            <person name="Mondo S."/>
            <person name="Pangilinan J."/>
            <person name="Riley R."/>
            <person name="LaButti K."/>
            <person name="Andreopoulos B."/>
            <person name="Lipzen A."/>
            <person name="Chen C."/>
            <person name="Yanf M."/>
            <person name="Daum C."/>
            <person name="Ng V."/>
            <person name="Clum A."/>
            <person name="Steindorff A."/>
            <person name="Ohm R."/>
            <person name="Martin F."/>
            <person name="Silar P."/>
            <person name="Natvig D."/>
            <person name="Lalanne C."/>
            <person name="Gautier V."/>
            <person name="Ament-velasquez S.L."/>
            <person name="Kruys A."/>
            <person name="Hutchinson M.I."/>
            <person name="Powell A.J."/>
            <person name="Barry K."/>
            <person name="Miller A.N."/>
            <person name="Grigoriev I.V."/>
            <person name="Debuchy R."/>
            <person name="Gladieux P."/>
            <person name="Thoren M.H."/>
            <person name="Johannesson H."/>
        </authorList>
    </citation>
    <scope>NUCLEOTIDE SEQUENCE</scope>
    <source>
        <strain evidence="7">SMH3187-1</strain>
    </source>
</reference>
<evidence type="ECO:0000313" key="8">
    <source>
        <dbReference type="Proteomes" id="UP001172155"/>
    </source>
</evidence>
<keyword evidence="8" id="KW-1185">Reference proteome</keyword>
<keyword evidence="3" id="KW-0325">Glycoprotein</keyword>
<feature type="region of interest" description="Disordered" evidence="4">
    <location>
        <begin position="429"/>
        <end position="449"/>
    </location>
</feature>
<feature type="signal peptide" evidence="6">
    <location>
        <begin position="1"/>
        <end position="26"/>
    </location>
</feature>
<dbReference type="AlphaFoldDB" id="A0AA40F0P7"/>
<dbReference type="EMBL" id="JAUKUD010000003">
    <property type="protein sequence ID" value="KAK0749043.1"/>
    <property type="molecule type" value="Genomic_DNA"/>
</dbReference>
<evidence type="ECO:0000256" key="6">
    <source>
        <dbReference type="SAM" id="SignalP"/>
    </source>
</evidence>
<proteinExistence type="predicted"/>
<dbReference type="InterPro" id="IPR051648">
    <property type="entry name" value="CWI-Assembly_Regulator"/>
</dbReference>
<dbReference type="GO" id="GO:0009277">
    <property type="term" value="C:fungal-type cell wall"/>
    <property type="evidence" value="ECO:0007669"/>
    <property type="project" value="TreeGrafter"/>
</dbReference>
<sequence length="541" mass="57167">MAWSSSWKVSAAVGVVLLGQSSLGQSRCAPSTLTIKSYGDAALATECATVIDGVSTLQHSLHFISLGEKMTLLPCDFGDVQVVIGNLLLLLSTPPSTLSDLVLSGTKLENITGDIKAFGDLALSGRRGILDFPALRSLSSFEVDSLGDHSPVDVRSTSHAMSSVRITGTRDFNLEFLSSVTQPRDFYFLRNTLARHDNGSAMGNLIVRLRQVSGHLEFSGNPDLAMLSIPHLESAGAMTVSNNTGLEVFDSSIIKLRSISVNANPTARLNLPELQSLGGSSLFSNLAFLDLASLHNTTEPGTDLSFSNNTFTDLHLPALDALATGLSIKDNPLLDDVHLTGLRRVDGSLAVRGNPRLLTFSANHLLVVKGSVRLAGPFTNVEMFRLEEVAGDFDLAGDPSMDCSWFDENVRAKVVKGSYSCTGNHTAPAVARRPSADGETPNVPQDEGLSTGAKAGIGVGAAVGGGLAIGFSVWALLAWKRKRIVACLPTGAEIGKPEVDGTGRADLPGLVVSEPVAHQLDTRPRPRTPELGDTGVLVELQ</sequence>
<dbReference type="PANTHER" id="PTHR31018">
    <property type="entry name" value="SPORULATION-SPECIFIC PROTEIN-RELATED"/>
    <property type="match status" value="1"/>
</dbReference>
<dbReference type="PANTHER" id="PTHR31018:SF3">
    <property type="entry name" value="RECEPTOR PROTEIN-TYROSINE KINASE"/>
    <property type="match status" value="1"/>
</dbReference>
<keyword evidence="5" id="KW-1133">Transmembrane helix</keyword>
<gene>
    <name evidence="7" type="ORF">B0T18DRAFT_388709</name>
</gene>
<feature type="chain" id="PRO_5041465462" evidence="6">
    <location>
        <begin position="27"/>
        <end position="541"/>
    </location>
</feature>
<dbReference type="GO" id="GO:0031505">
    <property type="term" value="P:fungal-type cell wall organization"/>
    <property type="evidence" value="ECO:0007669"/>
    <property type="project" value="TreeGrafter"/>
</dbReference>
<evidence type="ECO:0000256" key="4">
    <source>
        <dbReference type="SAM" id="MobiDB-lite"/>
    </source>
</evidence>
<evidence type="ECO:0000313" key="7">
    <source>
        <dbReference type="EMBL" id="KAK0749043.1"/>
    </source>
</evidence>
<keyword evidence="5" id="KW-0812">Transmembrane</keyword>
<comment type="subcellular location">
    <subcellularLocation>
        <location evidence="1">Cell envelope</location>
    </subcellularLocation>
</comment>